<dbReference type="InterPro" id="IPR012337">
    <property type="entry name" value="RNaseH-like_sf"/>
</dbReference>
<accession>A0A7M7GHW6</accession>
<reference evidence="2" key="2">
    <citation type="submission" date="2021-01" db="UniProtKB">
        <authorList>
            <consortium name="EnsemblMetazoa"/>
        </authorList>
    </citation>
    <scope>IDENTIFICATION</scope>
</reference>
<dbReference type="Gene3D" id="3.30.420.10">
    <property type="entry name" value="Ribonuclease H-like superfamily/Ribonuclease H"/>
    <property type="match status" value="1"/>
</dbReference>
<sequence length="139" mass="15871">MEKEVERYVKSCHGYRITSAMPSPELITITPLPSGPWQTIAIDLLGPLPSKDYNFVVVDYDSLYYEIDIMKDKSSEMIIASLEKMFLQHGLPFSVTSDNGPHYISQTFEDYLTRRASDRGLPLHIQLRMGRLSDRIGQS</sequence>
<dbReference type="EnsemblMetazoa" id="XM_003728293">
    <property type="protein sequence ID" value="XP_003728341"/>
    <property type="gene ID" value="LOC100892409"/>
</dbReference>
<feature type="domain" description="Integrase catalytic" evidence="1">
    <location>
        <begin position="32"/>
        <end position="139"/>
    </location>
</feature>
<dbReference type="GeneID" id="100892409"/>
<reference evidence="3" key="1">
    <citation type="submission" date="2015-02" db="EMBL/GenBank/DDBJ databases">
        <title>Genome sequencing for Strongylocentrotus purpuratus.</title>
        <authorList>
            <person name="Murali S."/>
            <person name="Liu Y."/>
            <person name="Vee V."/>
            <person name="English A."/>
            <person name="Wang M."/>
            <person name="Skinner E."/>
            <person name="Han Y."/>
            <person name="Muzny D.M."/>
            <person name="Worley K.C."/>
            <person name="Gibbs R.A."/>
        </authorList>
    </citation>
    <scope>NUCLEOTIDE SEQUENCE</scope>
</reference>
<dbReference type="InterPro" id="IPR001584">
    <property type="entry name" value="Integrase_cat-core"/>
</dbReference>
<dbReference type="PANTHER" id="PTHR37984:SF11">
    <property type="entry name" value="INTEGRASE CATALYTIC DOMAIN-CONTAINING PROTEIN"/>
    <property type="match status" value="1"/>
</dbReference>
<evidence type="ECO:0000259" key="1">
    <source>
        <dbReference type="PROSITE" id="PS50994"/>
    </source>
</evidence>
<dbReference type="OMA" id="YYEIDIM"/>
<organism evidence="2 3">
    <name type="scientific">Strongylocentrotus purpuratus</name>
    <name type="common">Purple sea urchin</name>
    <dbReference type="NCBI Taxonomy" id="7668"/>
    <lineage>
        <taxon>Eukaryota</taxon>
        <taxon>Metazoa</taxon>
        <taxon>Echinodermata</taxon>
        <taxon>Eleutherozoa</taxon>
        <taxon>Echinozoa</taxon>
        <taxon>Echinoidea</taxon>
        <taxon>Euechinoidea</taxon>
        <taxon>Echinacea</taxon>
        <taxon>Camarodonta</taxon>
        <taxon>Echinidea</taxon>
        <taxon>Strongylocentrotidae</taxon>
        <taxon>Strongylocentrotus</taxon>
    </lineage>
</organism>
<dbReference type="InterPro" id="IPR050951">
    <property type="entry name" value="Retrovirus_Pol_polyprotein"/>
</dbReference>
<dbReference type="SUPFAM" id="SSF53098">
    <property type="entry name" value="Ribonuclease H-like"/>
    <property type="match status" value="1"/>
</dbReference>
<name>A0A7M7GHW6_STRPU</name>
<dbReference type="PROSITE" id="PS50994">
    <property type="entry name" value="INTEGRASE"/>
    <property type="match status" value="1"/>
</dbReference>
<dbReference type="PANTHER" id="PTHR37984">
    <property type="entry name" value="PROTEIN CBG26694"/>
    <property type="match status" value="1"/>
</dbReference>
<dbReference type="InParanoid" id="A0A7M7GHW6"/>
<dbReference type="GO" id="GO:0015074">
    <property type="term" value="P:DNA integration"/>
    <property type="evidence" value="ECO:0007669"/>
    <property type="project" value="InterPro"/>
</dbReference>
<evidence type="ECO:0000313" key="2">
    <source>
        <dbReference type="EnsemblMetazoa" id="XP_003728341"/>
    </source>
</evidence>
<proteinExistence type="predicted"/>
<protein>
    <recommendedName>
        <fullName evidence="1">Integrase catalytic domain-containing protein</fullName>
    </recommendedName>
</protein>
<dbReference type="Proteomes" id="UP000007110">
    <property type="component" value="Unassembled WGS sequence"/>
</dbReference>
<dbReference type="GO" id="GO:0003676">
    <property type="term" value="F:nucleic acid binding"/>
    <property type="evidence" value="ECO:0007669"/>
    <property type="project" value="InterPro"/>
</dbReference>
<dbReference type="OrthoDB" id="5969550at2759"/>
<dbReference type="InterPro" id="IPR036397">
    <property type="entry name" value="RNaseH_sf"/>
</dbReference>
<keyword evidence="3" id="KW-1185">Reference proteome</keyword>
<dbReference type="RefSeq" id="XP_003728341.1">
    <property type="nucleotide sequence ID" value="XM_003728293.1"/>
</dbReference>
<dbReference type="AlphaFoldDB" id="A0A7M7GHW6"/>
<evidence type="ECO:0000313" key="3">
    <source>
        <dbReference type="Proteomes" id="UP000007110"/>
    </source>
</evidence>
<dbReference type="KEGG" id="spu:100892409"/>